<feature type="domain" description="DUF4097" evidence="1">
    <location>
        <begin position="227"/>
        <end position="320"/>
    </location>
</feature>
<dbReference type="Pfam" id="PF13349">
    <property type="entry name" value="DUF4097"/>
    <property type="match status" value="1"/>
</dbReference>
<accession>A0A0T6LNJ3</accession>
<evidence type="ECO:0000259" key="1">
    <source>
        <dbReference type="Pfam" id="PF13349"/>
    </source>
</evidence>
<name>A0A0T6LNJ3_WENVI</name>
<dbReference type="InterPro" id="IPR025164">
    <property type="entry name" value="Toastrack_DUF4097"/>
</dbReference>
<dbReference type="STRING" id="76728.AQ490_06490"/>
<keyword evidence="3" id="KW-1185">Reference proteome</keyword>
<dbReference type="Proteomes" id="UP000050867">
    <property type="component" value="Unassembled WGS sequence"/>
</dbReference>
<comment type="caution">
    <text evidence="2">The sequence shown here is derived from an EMBL/GenBank/DDBJ whole genome shotgun (WGS) entry which is preliminary data.</text>
</comment>
<dbReference type="eggNOG" id="COG3595">
    <property type="taxonomic scope" value="Bacteria"/>
</dbReference>
<evidence type="ECO:0000313" key="2">
    <source>
        <dbReference type="EMBL" id="KRV47540.1"/>
    </source>
</evidence>
<dbReference type="OrthoDB" id="4080698at2"/>
<dbReference type="EMBL" id="LLZU01000036">
    <property type="protein sequence ID" value="KRV47540.1"/>
    <property type="molecule type" value="Genomic_DNA"/>
</dbReference>
<evidence type="ECO:0000313" key="3">
    <source>
        <dbReference type="Proteomes" id="UP000050867"/>
    </source>
</evidence>
<protein>
    <recommendedName>
        <fullName evidence="1">DUF4097 domain-containing protein</fullName>
    </recommendedName>
</protein>
<dbReference type="RefSeq" id="WP_018386670.1">
    <property type="nucleotide sequence ID" value="NZ_LLZU01000036.1"/>
</dbReference>
<organism evidence="2 3">
    <name type="scientific">Wenjunlia vitaminophila</name>
    <name type="common">Streptomyces vitaminophilus</name>
    <dbReference type="NCBI Taxonomy" id="76728"/>
    <lineage>
        <taxon>Bacteria</taxon>
        <taxon>Bacillati</taxon>
        <taxon>Actinomycetota</taxon>
        <taxon>Actinomycetes</taxon>
        <taxon>Kitasatosporales</taxon>
        <taxon>Streptomycetaceae</taxon>
        <taxon>Wenjunlia</taxon>
    </lineage>
</organism>
<reference evidence="2 3" key="1">
    <citation type="submission" date="2015-10" db="EMBL/GenBank/DDBJ databases">
        <title>Draft genome sequence of pyrrolomycin-producing Streptomyces vitaminophilus.</title>
        <authorList>
            <person name="Graham D.E."/>
            <person name="Mahan K.M."/>
            <person name="Klingeman D.M."/>
            <person name="Hettich R.L."/>
            <person name="Parry R.J."/>
        </authorList>
    </citation>
    <scope>NUCLEOTIDE SEQUENCE [LARGE SCALE GENOMIC DNA]</scope>
    <source>
        <strain evidence="2 3">ATCC 31673</strain>
    </source>
</reference>
<sequence>MFNFRLTDADRDEFIRGIVNDLGVSEPTAAIMATLFFRIVSAMPQDQAGPEFQRVVVQAAEKGESWAAELVTKMFARQTGRPYLADIACPDGVVRVVIDPAATVASATIRTADTTGPAADAARRATVRLHGDVLTVNVPPVFRQGTTVYQNVSYVGPGVTVTGMTIDGNGNMAPGGTAGPSPIEVTVTLPPGSGVRMRSATAPLSIHGAVAALDFETRTGGLTADVLGRVKVHSSTGDIAVSAVQEWADLETRTGSVEIGSYAGGDAKLVTSTGDIRLTASRGASGRISARTRTGDIWLRGVAGRRDLDVAATTGTGDIRKD</sequence>
<proteinExistence type="predicted"/>
<gene>
    <name evidence="2" type="ORF">AQ490_06490</name>
</gene>
<dbReference type="AlphaFoldDB" id="A0A0T6LNJ3"/>